<dbReference type="Gene3D" id="2.60.120.290">
    <property type="entry name" value="Spermadhesin, CUB domain"/>
    <property type="match status" value="2"/>
</dbReference>
<feature type="domain" description="CUB" evidence="7">
    <location>
        <begin position="173"/>
        <end position="289"/>
    </location>
</feature>
<evidence type="ECO:0000256" key="6">
    <source>
        <dbReference type="SAM" id="SignalP"/>
    </source>
</evidence>
<keyword evidence="2 4" id="KW-1015">Disulfide bond</keyword>
<dbReference type="InterPro" id="IPR002172">
    <property type="entry name" value="LDrepeatLR_classA_rpt"/>
</dbReference>
<feature type="disulfide bond" evidence="4">
    <location>
        <begin position="294"/>
        <end position="306"/>
    </location>
</feature>
<dbReference type="PANTHER" id="PTHR24251">
    <property type="entry name" value="OVOCHYMASE-RELATED"/>
    <property type="match status" value="1"/>
</dbReference>
<keyword evidence="9" id="KW-1185">Reference proteome</keyword>
<evidence type="ECO:0000256" key="3">
    <source>
        <dbReference type="PROSITE-ProRule" id="PRU00059"/>
    </source>
</evidence>
<dbReference type="FunFam" id="2.60.120.290:FF:000016">
    <property type="entry name" value="neuropilin and tolloid-like protein 2"/>
    <property type="match status" value="1"/>
</dbReference>
<reference evidence="8" key="1">
    <citation type="submission" date="2025-08" db="UniProtKB">
        <authorList>
            <consortium name="Ensembl"/>
        </authorList>
    </citation>
    <scope>IDENTIFICATION</scope>
</reference>
<evidence type="ECO:0000256" key="1">
    <source>
        <dbReference type="ARBA" id="ARBA00022737"/>
    </source>
</evidence>
<feature type="disulfide bond" evidence="4">
    <location>
        <begin position="313"/>
        <end position="328"/>
    </location>
</feature>
<keyword evidence="1" id="KW-0677">Repeat</keyword>
<dbReference type="CDD" id="cd00041">
    <property type="entry name" value="CUB"/>
    <property type="match status" value="2"/>
</dbReference>
<dbReference type="PROSITE" id="PS50068">
    <property type="entry name" value="LDLRA_2"/>
    <property type="match status" value="1"/>
</dbReference>
<keyword evidence="6" id="KW-0732">Signal</keyword>
<feature type="disulfide bond" evidence="4">
    <location>
        <begin position="301"/>
        <end position="319"/>
    </location>
</feature>
<feature type="domain" description="CUB" evidence="7">
    <location>
        <begin position="45"/>
        <end position="158"/>
    </location>
</feature>
<dbReference type="InterPro" id="IPR023415">
    <property type="entry name" value="LDLR_class-A_CS"/>
</dbReference>
<sequence>MGSASLGAGGTCLLLLQVFLGATFTPGWGAARTNTELVAGKSGHCGIWTQSSLGGAFTSPGYPSAYPPNQACSYPLEAPVNHRVRLIISKISIETSWGCKYDHVEVKDGPFALSPLLGRYCGSVPPRPLVSSGRFLWVGFKSDEELQEGGFQARYSFITDPNFPNAPAGLPECKFETGGADGEVTSKQAELERKATPGQPLDCSWTIRATPGAQLYLRFLDYRLEYSNDCRLNFVAIYDGGSGSTDLRTKFCSTVASEMTLGSGLAAVRFWTTSHNADFSYFRLLFTSFFQPPCDSASFFCHSSMCINHSLVCNGVQNCAYPWDEAHCTEVEPPTVWQRLGGTNGSIIGACSAVVLLLLSLSVYIQLTQPRRKILSCPISDTSPLTLAPSSSFPTLTLEQETYIDLSDIPDDFEPFLCLRHDPMTASPLHPTSTLCPMSHQCGGPTLAGAGGTRFDLGADEVPRSSHERKESQSQDTVPHASTAGFQLLQPTFLSLPQHESSQTPIAPPELISASATLPPPPPGRSGSGKRRFYTFKPSPMRKTREGAAGRVSPGEASSGQENETAGELGRTLKRAISVEV</sequence>
<evidence type="ECO:0000313" key="9">
    <source>
        <dbReference type="Proteomes" id="UP000694388"/>
    </source>
</evidence>
<dbReference type="InterPro" id="IPR000859">
    <property type="entry name" value="CUB_dom"/>
</dbReference>
<protein>
    <submittedName>
        <fullName evidence="8">Neuropilin and tolloid like 2</fullName>
    </submittedName>
</protein>
<name>A0A8C4Q174_EPTBU</name>
<reference evidence="8" key="2">
    <citation type="submission" date="2025-09" db="UniProtKB">
        <authorList>
            <consortium name="Ensembl"/>
        </authorList>
    </citation>
    <scope>IDENTIFICATION</scope>
</reference>
<dbReference type="GO" id="GO:0014069">
    <property type="term" value="C:postsynaptic density"/>
    <property type="evidence" value="ECO:0007669"/>
    <property type="project" value="TreeGrafter"/>
</dbReference>
<dbReference type="SUPFAM" id="SSF49854">
    <property type="entry name" value="Spermadhesin, CUB domain"/>
    <property type="match status" value="2"/>
</dbReference>
<evidence type="ECO:0000256" key="4">
    <source>
        <dbReference type="PROSITE-ProRule" id="PRU00124"/>
    </source>
</evidence>
<feature type="chain" id="PRO_5034878497" evidence="6">
    <location>
        <begin position="30"/>
        <end position="581"/>
    </location>
</feature>
<dbReference type="CDD" id="cd00112">
    <property type="entry name" value="LDLa"/>
    <property type="match status" value="1"/>
</dbReference>
<evidence type="ECO:0000259" key="7">
    <source>
        <dbReference type="PROSITE" id="PS01180"/>
    </source>
</evidence>
<evidence type="ECO:0000256" key="2">
    <source>
        <dbReference type="ARBA" id="ARBA00023157"/>
    </source>
</evidence>
<feature type="compositionally biased region" description="Basic and acidic residues" evidence="5">
    <location>
        <begin position="461"/>
        <end position="473"/>
    </location>
</feature>
<dbReference type="Ensembl" id="ENSEBUT00000008961.1">
    <property type="protein sequence ID" value="ENSEBUP00000008458.1"/>
    <property type="gene ID" value="ENSEBUG00000005472.1"/>
</dbReference>
<dbReference type="AlphaFoldDB" id="A0A8C4Q174"/>
<dbReference type="GeneTree" id="ENSGT00940000156041"/>
<feature type="signal peptide" evidence="6">
    <location>
        <begin position="1"/>
        <end position="29"/>
    </location>
</feature>
<evidence type="ECO:0000313" key="8">
    <source>
        <dbReference type="Ensembl" id="ENSEBUP00000008458.1"/>
    </source>
</evidence>
<dbReference type="SMART" id="SM00042">
    <property type="entry name" value="CUB"/>
    <property type="match status" value="2"/>
</dbReference>
<comment type="caution">
    <text evidence="3">Lacks conserved residue(s) required for the propagation of feature annotation.</text>
</comment>
<proteinExistence type="predicted"/>
<organism evidence="8 9">
    <name type="scientific">Eptatretus burgeri</name>
    <name type="common">Inshore hagfish</name>
    <dbReference type="NCBI Taxonomy" id="7764"/>
    <lineage>
        <taxon>Eukaryota</taxon>
        <taxon>Metazoa</taxon>
        <taxon>Chordata</taxon>
        <taxon>Craniata</taxon>
        <taxon>Vertebrata</taxon>
        <taxon>Cyclostomata</taxon>
        <taxon>Myxini</taxon>
        <taxon>Myxiniformes</taxon>
        <taxon>Myxinidae</taxon>
        <taxon>Eptatretinae</taxon>
        <taxon>Eptatretus</taxon>
    </lineage>
</organism>
<dbReference type="Gene3D" id="4.10.400.10">
    <property type="entry name" value="Low-density Lipoprotein Receptor"/>
    <property type="match status" value="1"/>
</dbReference>
<feature type="region of interest" description="Disordered" evidence="5">
    <location>
        <begin position="447"/>
        <end position="480"/>
    </location>
</feature>
<dbReference type="GO" id="GO:0035255">
    <property type="term" value="F:ionotropic glutamate receptor binding"/>
    <property type="evidence" value="ECO:0007669"/>
    <property type="project" value="TreeGrafter"/>
</dbReference>
<dbReference type="PROSITE" id="PS01180">
    <property type="entry name" value="CUB"/>
    <property type="match status" value="2"/>
</dbReference>
<dbReference type="Proteomes" id="UP000694388">
    <property type="component" value="Unplaced"/>
</dbReference>
<dbReference type="SUPFAM" id="SSF57424">
    <property type="entry name" value="LDL receptor-like module"/>
    <property type="match status" value="1"/>
</dbReference>
<accession>A0A8C4Q174</accession>
<dbReference type="InterPro" id="IPR035914">
    <property type="entry name" value="Sperma_CUB_dom_sf"/>
</dbReference>
<dbReference type="Pfam" id="PF00057">
    <property type="entry name" value="Ldl_recept_a"/>
    <property type="match status" value="1"/>
</dbReference>
<feature type="disulfide bond" evidence="3">
    <location>
        <begin position="45"/>
        <end position="72"/>
    </location>
</feature>
<dbReference type="SMART" id="SM00192">
    <property type="entry name" value="LDLa"/>
    <property type="match status" value="1"/>
</dbReference>
<dbReference type="InterPro" id="IPR036055">
    <property type="entry name" value="LDL_receptor-like_sf"/>
</dbReference>
<dbReference type="PROSITE" id="PS01209">
    <property type="entry name" value="LDLRA_1"/>
    <property type="match status" value="1"/>
</dbReference>
<feature type="region of interest" description="Disordered" evidence="5">
    <location>
        <begin position="498"/>
        <end position="581"/>
    </location>
</feature>
<dbReference type="FunFam" id="2.60.120.290:FF:000013">
    <property type="entry name" value="Membrane frizzled-related protein"/>
    <property type="match status" value="1"/>
</dbReference>
<evidence type="ECO:0000256" key="5">
    <source>
        <dbReference type="SAM" id="MobiDB-lite"/>
    </source>
</evidence>
<dbReference type="Pfam" id="PF00431">
    <property type="entry name" value="CUB"/>
    <property type="match status" value="2"/>
</dbReference>
<dbReference type="PANTHER" id="PTHR24251:SF28">
    <property type="entry name" value="NEUROPILIN AND TOLLOID-LIKE, ISOFORM B"/>
    <property type="match status" value="1"/>
</dbReference>